<feature type="region of interest" description="Disordered" evidence="3">
    <location>
        <begin position="211"/>
        <end position="292"/>
    </location>
</feature>
<dbReference type="InterPro" id="IPR019398">
    <property type="entry name" value="Pre-rRNA_process_TSR2"/>
</dbReference>
<keyword evidence="2" id="KW-0698">rRNA processing</keyword>
<gene>
    <name evidence="5" type="ORF">BUALT_Bualt09G0094400</name>
</gene>
<accession>A0AAV6X8I0</accession>
<organism evidence="5 6">
    <name type="scientific">Buddleja alternifolia</name>
    <dbReference type="NCBI Taxonomy" id="168488"/>
    <lineage>
        <taxon>Eukaryota</taxon>
        <taxon>Viridiplantae</taxon>
        <taxon>Streptophyta</taxon>
        <taxon>Embryophyta</taxon>
        <taxon>Tracheophyta</taxon>
        <taxon>Spermatophyta</taxon>
        <taxon>Magnoliopsida</taxon>
        <taxon>eudicotyledons</taxon>
        <taxon>Gunneridae</taxon>
        <taxon>Pentapetalae</taxon>
        <taxon>asterids</taxon>
        <taxon>lamiids</taxon>
        <taxon>Lamiales</taxon>
        <taxon>Scrophulariaceae</taxon>
        <taxon>Buddlejeae</taxon>
        <taxon>Buddleja</taxon>
    </lineage>
</organism>
<dbReference type="InterPro" id="IPR005162">
    <property type="entry name" value="Retrotrans_gag_dom"/>
</dbReference>
<evidence type="ECO:0000256" key="3">
    <source>
        <dbReference type="SAM" id="MobiDB-lite"/>
    </source>
</evidence>
<dbReference type="Pfam" id="PF03732">
    <property type="entry name" value="Retrotrans_gag"/>
    <property type="match status" value="1"/>
</dbReference>
<evidence type="ECO:0000313" key="5">
    <source>
        <dbReference type="EMBL" id="KAG8376732.1"/>
    </source>
</evidence>
<name>A0AAV6X8I0_9LAMI</name>
<comment type="similarity">
    <text evidence="1">Belongs to the TSR2 family.</text>
</comment>
<keyword evidence="6" id="KW-1185">Reference proteome</keyword>
<comment type="caution">
    <text evidence="5">The sequence shown here is derived from an EMBL/GenBank/DDBJ whole genome shotgun (WGS) entry which is preliminary data.</text>
</comment>
<feature type="compositionally biased region" description="Acidic residues" evidence="3">
    <location>
        <begin position="224"/>
        <end position="242"/>
    </location>
</feature>
<proteinExistence type="inferred from homology"/>
<protein>
    <recommendedName>
        <fullName evidence="4">Retrotransposon gag domain-containing protein</fullName>
    </recommendedName>
</protein>
<dbReference type="AlphaFoldDB" id="A0AAV6X8I0"/>
<dbReference type="Pfam" id="PF10273">
    <property type="entry name" value="WGG"/>
    <property type="match status" value="1"/>
</dbReference>
<sequence>MYSDRQLSSWDAFVRALEVRFGPSSYDNHQAALFKLRQTSSVSDYQAHFEQICNRVVGLPPEAILNCFVSGLRVDIQLKEQTTKKKKIRAVASSEMNPGLTAEAAAQLREGINLVLYRWAALRMAIENEWGGRDSHLKSEQLGHLLFHRLTQSKEQVYMDDIEDMLDEFMLSLNTEIGDGSDEEIAEKLMVMREECLEGNFDSIKKLKETNAPSVSYSRQPGSNDEDGSDGDGDDDDDESMGEDNSSGMEVDAPQHQSNLNQKGTRTNEPGPEEVADGWTVVAPRRSKGRRN</sequence>
<feature type="domain" description="Retrotransposon gag" evidence="4">
    <location>
        <begin position="7"/>
        <end position="73"/>
    </location>
</feature>
<feature type="compositionally biased region" description="Polar residues" evidence="3">
    <location>
        <begin position="211"/>
        <end position="221"/>
    </location>
</feature>
<dbReference type="EMBL" id="WHWC01000009">
    <property type="protein sequence ID" value="KAG8376732.1"/>
    <property type="molecule type" value="Genomic_DNA"/>
</dbReference>
<evidence type="ECO:0000313" key="6">
    <source>
        <dbReference type="Proteomes" id="UP000826271"/>
    </source>
</evidence>
<reference evidence="5" key="1">
    <citation type="submission" date="2019-10" db="EMBL/GenBank/DDBJ databases">
        <authorList>
            <person name="Zhang R."/>
            <person name="Pan Y."/>
            <person name="Wang J."/>
            <person name="Ma R."/>
            <person name="Yu S."/>
        </authorList>
    </citation>
    <scope>NUCLEOTIDE SEQUENCE</scope>
    <source>
        <strain evidence="5">LA-IB0</strain>
        <tissue evidence="5">Leaf</tissue>
    </source>
</reference>
<dbReference type="GO" id="GO:0006364">
    <property type="term" value="P:rRNA processing"/>
    <property type="evidence" value="ECO:0007669"/>
    <property type="project" value="UniProtKB-KW"/>
</dbReference>
<evidence type="ECO:0000259" key="4">
    <source>
        <dbReference type="Pfam" id="PF03732"/>
    </source>
</evidence>
<dbReference type="Proteomes" id="UP000826271">
    <property type="component" value="Unassembled WGS sequence"/>
</dbReference>
<evidence type="ECO:0000256" key="2">
    <source>
        <dbReference type="ARBA" id="ARBA00022552"/>
    </source>
</evidence>
<dbReference type="PANTHER" id="PTHR21250">
    <property type="entry name" value="PRE-RRNA-PROCESSING PROTEIN TSR2 HOMOLOG"/>
    <property type="match status" value="1"/>
</dbReference>
<evidence type="ECO:0000256" key="1">
    <source>
        <dbReference type="ARBA" id="ARBA00006524"/>
    </source>
</evidence>
<feature type="compositionally biased region" description="Polar residues" evidence="3">
    <location>
        <begin position="255"/>
        <end position="268"/>
    </location>
</feature>